<evidence type="ECO:0000313" key="14">
    <source>
        <dbReference type="Proteomes" id="UP001210339"/>
    </source>
</evidence>
<evidence type="ECO:0000256" key="4">
    <source>
        <dbReference type="ARBA" id="ARBA00022741"/>
    </source>
</evidence>
<evidence type="ECO:0000256" key="6">
    <source>
        <dbReference type="ARBA" id="ARBA00022917"/>
    </source>
</evidence>
<dbReference type="InterPro" id="IPR005148">
    <property type="entry name" value="Arg-tRNA-synth_N"/>
</dbReference>
<keyword evidence="2 9" id="KW-0963">Cytoplasm</keyword>
<dbReference type="SUPFAM" id="SSF55190">
    <property type="entry name" value="Arginyl-tRNA synthetase (ArgRS), N-terminal 'additional' domain"/>
    <property type="match status" value="1"/>
</dbReference>
<reference evidence="13 14" key="1">
    <citation type="submission" date="2023-01" db="EMBL/GenBank/DDBJ databases">
        <authorList>
            <person name="Lee S.H."/>
            <person name="Jung H.S."/>
            <person name="Yun J.U."/>
        </authorList>
    </citation>
    <scope>NUCLEOTIDE SEQUENCE [LARGE SCALE GENOMIC DNA]</scope>
    <source>
        <strain evidence="13 14">CBA3646</strain>
    </source>
</reference>
<dbReference type="SMART" id="SM01016">
    <property type="entry name" value="Arg_tRNA_synt_N"/>
    <property type="match status" value="1"/>
</dbReference>
<dbReference type="InterPro" id="IPR014729">
    <property type="entry name" value="Rossmann-like_a/b/a_fold"/>
</dbReference>
<feature type="short sequence motif" description="'HIGH' region" evidence="9">
    <location>
        <begin position="122"/>
        <end position="132"/>
    </location>
</feature>
<evidence type="ECO:0000256" key="7">
    <source>
        <dbReference type="ARBA" id="ARBA00023146"/>
    </source>
</evidence>
<dbReference type="PANTHER" id="PTHR11956">
    <property type="entry name" value="ARGINYL-TRNA SYNTHETASE"/>
    <property type="match status" value="1"/>
</dbReference>
<dbReference type="Gene3D" id="1.10.730.10">
    <property type="entry name" value="Isoleucyl-tRNA Synthetase, Domain 1"/>
    <property type="match status" value="1"/>
</dbReference>
<protein>
    <recommendedName>
        <fullName evidence="9">Arginine--tRNA ligase</fullName>
        <ecNumber evidence="9">6.1.1.19</ecNumber>
    </recommendedName>
    <alternativeName>
        <fullName evidence="9">Arginyl-tRNA synthetase</fullName>
        <shortName evidence="9">ArgRS</shortName>
    </alternativeName>
</protein>
<evidence type="ECO:0000256" key="8">
    <source>
        <dbReference type="ARBA" id="ARBA00049339"/>
    </source>
</evidence>
<evidence type="ECO:0000256" key="1">
    <source>
        <dbReference type="ARBA" id="ARBA00005594"/>
    </source>
</evidence>
<organism evidence="13 14">
    <name type="scientific">Peptoniphilus equinus</name>
    <dbReference type="NCBI Taxonomy" id="3016343"/>
    <lineage>
        <taxon>Bacteria</taxon>
        <taxon>Bacillati</taxon>
        <taxon>Bacillota</taxon>
        <taxon>Tissierellia</taxon>
        <taxon>Tissierellales</taxon>
        <taxon>Peptoniphilaceae</taxon>
        <taxon>Peptoniphilus</taxon>
    </lineage>
</organism>
<feature type="domain" description="DALR anticodon binding" evidence="11">
    <location>
        <begin position="454"/>
        <end position="568"/>
    </location>
</feature>
<dbReference type="CDD" id="cd07956">
    <property type="entry name" value="Anticodon_Ia_Arg"/>
    <property type="match status" value="1"/>
</dbReference>
<dbReference type="InterPro" id="IPR008909">
    <property type="entry name" value="DALR_anticod-bd"/>
</dbReference>
<dbReference type="RefSeq" id="WP_271191930.1">
    <property type="nucleotide sequence ID" value="NZ_CP115667.1"/>
</dbReference>
<dbReference type="EC" id="6.1.1.19" evidence="9"/>
<gene>
    <name evidence="9 13" type="primary">argS</name>
    <name evidence="13" type="ORF">O6R05_02325</name>
</gene>
<comment type="subcellular location">
    <subcellularLocation>
        <location evidence="9">Cytoplasm</location>
    </subcellularLocation>
</comment>
<dbReference type="Pfam" id="PF03485">
    <property type="entry name" value="Arg_tRNA_synt_N"/>
    <property type="match status" value="1"/>
</dbReference>
<evidence type="ECO:0000313" key="13">
    <source>
        <dbReference type="EMBL" id="WBW50398.1"/>
    </source>
</evidence>
<dbReference type="PROSITE" id="PS00178">
    <property type="entry name" value="AA_TRNA_LIGASE_I"/>
    <property type="match status" value="1"/>
</dbReference>
<evidence type="ECO:0000256" key="3">
    <source>
        <dbReference type="ARBA" id="ARBA00022598"/>
    </source>
</evidence>
<evidence type="ECO:0000256" key="5">
    <source>
        <dbReference type="ARBA" id="ARBA00022840"/>
    </source>
</evidence>
<comment type="catalytic activity">
    <reaction evidence="8 9">
        <text>tRNA(Arg) + L-arginine + ATP = L-arginyl-tRNA(Arg) + AMP + diphosphate</text>
        <dbReference type="Rhea" id="RHEA:20301"/>
        <dbReference type="Rhea" id="RHEA-COMP:9658"/>
        <dbReference type="Rhea" id="RHEA-COMP:9673"/>
        <dbReference type="ChEBI" id="CHEBI:30616"/>
        <dbReference type="ChEBI" id="CHEBI:32682"/>
        <dbReference type="ChEBI" id="CHEBI:33019"/>
        <dbReference type="ChEBI" id="CHEBI:78442"/>
        <dbReference type="ChEBI" id="CHEBI:78513"/>
        <dbReference type="ChEBI" id="CHEBI:456215"/>
        <dbReference type="EC" id="6.1.1.19"/>
    </reaction>
</comment>
<comment type="subunit">
    <text evidence="9">Monomer.</text>
</comment>
<name>A0ABY7QWV6_9FIRM</name>
<dbReference type="SMART" id="SM00836">
    <property type="entry name" value="DALR_1"/>
    <property type="match status" value="1"/>
</dbReference>
<dbReference type="HAMAP" id="MF_00123">
    <property type="entry name" value="Arg_tRNA_synth"/>
    <property type="match status" value="1"/>
</dbReference>
<dbReference type="GO" id="GO:0004814">
    <property type="term" value="F:arginine-tRNA ligase activity"/>
    <property type="evidence" value="ECO:0007669"/>
    <property type="project" value="UniProtKB-EC"/>
</dbReference>
<evidence type="ECO:0000259" key="12">
    <source>
        <dbReference type="SMART" id="SM01016"/>
    </source>
</evidence>
<dbReference type="InterPro" id="IPR001412">
    <property type="entry name" value="aa-tRNA-synth_I_CS"/>
</dbReference>
<evidence type="ECO:0000256" key="2">
    <source>
        <dbReference type="ARBA" id="ARBA00022490"/>
    </source>
</evidence>
<dbReference type="PANTHER" id="PTHR11956:SF5">
    <property type="entry name" value="ARGININE--TRNA LIGASE, CYTOPLASMIC"/>
    <property type="match status" value="1"/>
</dbReference>
<evidence type="ECO:0000256" key="10">
    <source>
        <dbReference type="RuleBase" id="RU363038"/>
    </source>
</evidence>
<evidence type="ECO:0000256" key="9">
    <source>
        <dbReference type="HAMAP-Rule" id="MF_00123"/>
    </source>
</evidence>
<keyword evidence="14" id="KW-1185">Reference proteome</keyword>
<proteinExistence type="inferred from homology"/>
<sequence>MLNFKEEIARILAEKIDSLSAEAILPLIETPPSETMGDFAFPVFSLAKIYRKNPAVIAQDIAKTIDDPLFEKVDTASAYINFFLNKDVLAKEILGELYEKGEHFGRVDIGHGKNVVLDYSSPNIAKPFHIGHIRTTLIGDAIKRIYQFLGYNTIAYNHLGDYGTQFGKLIVAIDKWGDKEAIQSNPIRELLKLYVKINEEADKDENLLAECRYWFKELEEGNPRAVELWKWIRDVSLEEFERVYKMLGIEFDTYKGESFYSDKMPTEVAKMEAKGILQDSQGAKIVNLDKYDLQPALIIKSDGTTIYLTRDVATAVYRETQHQPDKLIYVVGSQQILHFKQLKAVLEEMGYDWADKIVHVAFGMVSLKDGTLSTRKGNVVYLEDLLNKAVDKVRGILDEREVERGAAIENKEELAKQVGIGAIKFQELFNSRIKDYTFDWDTTLSFEGETGPYVQYTHARINSLLRRGDFTPVKLDTSRLVESEEVALLKALYNFTDVVVDAHDKYEPFYVTRYITELAKSFNSYYNKTQILVEDEELKAQRLMLVYGVKVVIKAGLALIGMAAPDKM</sequence>
<dbReference type="Pfam" id="PF00750">
    <property type="entry name" value="tRNA-synt_1d"/>
    <property type="match status" value="1"/>
</dbReference>
<dbReference type="SUPFAM" id="SSF52374">
    <property type="entry name" value="Nucleotidylyl transferase"/>
    <property type="match status" value="1"/>
</dbReference>
<comment type="similarity">
    <text evidence="1 9 10">Belongs to the class-I aminoacyl-tRNA synthetase family.</text>
</comment>
<dbReference type="Pfam" id="PF05746">
    <property type="entry name" value="DALR_1"/>
    <property type="match status" value="1"/>
</dbReference>
<keyword evidence="7 9" id="KW-0030">Aminoacyl-tRNA synthetase</keyword>
<keyword evidence="3 9" id="KW-0436">Ligase</keyword>
<dbReference type="Gene3D" id="3.30.1360.70">
    <property type="entry name" value="Arginyl tRNA synthetase N-terminal domain"/>
    <property type="match status" value="1"/>
</dbReference>
<evidence type="ECO:0000259" key="11">
    <source>
        <dbReference type="SMART" id="SM00836"/>
    </source>
</evidence>
<keyword evidence="6 9" id="KW-0648">Protein biosynthesis</keyword>
<dbReference type="SUPFAM" id="SSF47323">
    <property type="entry name" value="Anticodon-binding domain of a subclass of class I aminoacyl-tRNA synthetases"/>
    <property type="match status" value="1"/>
</dbReference>
<dbReference type="InterPro" id="IPR035684">
    <property type="entry name" value="ArgRS_core"/>
</dbReference>
<dbReference type="InterPro" id="IPR009080">
    <property type="entry name" value="tRNAsynth_Ia_anticodon-bd"/>
</dbReference>
<keyword evidence="4 9" id="KW-0547">Nucleotide-binding</keyword>
<dbReference type="InterPro" id="IPR036695">
    <property type="entry name" value="Arg-tRNA-synth_N_sf"/>
</dbReference>
<dbReference type="Proteomes" id="UP001210339">
    <property type="component" value="Chromosome"/>
</dbReference>
<feature type="domain" description="Arginyl tRNA synthetase N-terminal" evidence="12">
    <location>
        <begin position="6"/>
        <end position="84"/>
    </location>
</feature>
<dbReference type="CDD" id="cd00671">
    <property type="entry name" value="ArgRS_core"/>
    <property type="match status" value="1"/>
</dbReference>
<dbReference type="Gene3D" id="3.40.50.620">
    <property type="entry name" value="HUPs"/>
    <property type="match status" value="1"/>
</dbReference>
<dbReference type="NCBIfam" id="TIGR00456">
    <property type="entry name" value="argS"/>
    <property type="match status" value="1"/>
</dbReference>
<dbReference type="PRINTS" id="PR01038">
    <property type="entry name" value="TRNASYNTHARG"/>
</dbReference>
<keyword evidence="5 9" id="KW-0067">ATP-binding</keyword>
<accession>A0ABY7QWV6</accession>
<dbReference type="EMBL" id="CP115667">
    <property type="protein sequence ID" value="WBW50398.1"/>
    <property type="molecule type" value="Genomic_DNA"/>
</dbReference>
<dbReference type="InterPro" id="IPR001278">
    <property type="entry name" value="Arg-tRNA-ligase"/>
</dbReference>